<dbReference type="InterPro" id="IPR029035">
    <property type="entry name" value="DHS-like_NAD/FAD-binding_dom"/>
</dbReference>
<dbReference type="Gene3D" id="3.40.50.1220">
    <property type="entry name" value="TPP-binding domain"/>
    <property type="match status" value="1"/>
</dbReference>
<dbReference type="RefSeq" id="WP_119870959.1">
    <property type="nucleotide sequence ID" value="NZ_BSWF01000009.1"/>
</dbReference>
<name>A0A3S0XV91_9GAMM</name>
<keyword evidence="1" id="KW-0175">Coiled coil</keyword>
<reference evidence="2 5" key="1">
    <citation type="submission" date="2020-07" db="EMBL/GenBank/DDBJ databases">
        <title>A pangenomic view of the genus Pectobacterium provides insights into genome organization, phylogeny, and virulence.</title>
        <authorList>
            <person name="Jonkheer E."/>
            <person name="Brankovics B."/>
            <person name="Houwers I."/>
            <person name="Van Der Wolf J."/>
            <person name="Bonants P."/>
            <person name="Vreeburg R."/>
            <person name="Bollema R."/>
            <person name="De Haan J."/>
            <person name="Berke L."/>
            <person name="De Ridder D."/>
            <person name="Smit S."/>
            <person name="Van Der Lee T.A.J."/>
        </authorList>
    </citation>
    <scope>NUCLEOTIDE SEQUENCE [LARGE SCALE GENOMIC DNA]</scope>
    <source>
        <strain evidence="2 5">NAK:384</strain>
    </source>
</reference>
<dbReference type="AlphaFoldDB" id="A0A3S0XV91"/>
<reference evidence="3 4" key="2">
    <citation type="submission" date="2020-11" db="EMBL/GenBank/DDBJ databases">
        <title>Complete genome sequence of Pectobacterium brasiliense strain F126.</title>
        <authorList>
            <person name="Miroshnikov K."/>
            <person name="Vo T.N.H."/>
            <person name="Khodykina M.V."/>
            <person name="Kabanova A.P."/>
            <person name="Shneider M."/>
            <person name="Korzhenkov A."/>
            <person name="Toschakov S.V."/>
            <person name="Miroshnikov K.A."/>
            <person name="Ignatov A.N."/>
            <person name="Mikhailova Y.V."/>
            <person name="Shelenkov A."/>
            <person name="Yanushevich Y.G."/>
            <person name="Evseev P.V."/>
        </authorList>
    </citation>
    <scope>NUCLEOTIDE SEQUENCE [LARGE SCALE GENOMIC DNA]</scope>
    <source>
        <strain evidence="3 4">F126</strain>
    </source>
</reference>
<dbReference type="Proteomes" id="UP000269351">
    <property type="component" value="Chromosome"/>
</dbReference>
<dbReference type="Proteomes" id="UP000762586">
    <property type="component" value="Unassembled WGS sequence"/>
</dbReference>
<evidence type="ECO:0000313" key="3">
    <source>
        <dbReference type="EMBL" id="QPK24597.1"/>
    </source>
</evidence>
<dbReference type="EMBL" id="JACGET010000012">
    <property type="protein sequence ID" value="MBN3106705.1"/>
    <property type="molecule type" value="Genomic_DNA"/>
</dbReference>
<feature type="coiled-coil region" evidence="1">
    <location>
        <begin position="266"/>
        <end position="302"/>
    </location>
</feature>
<accession>A0A3S0XV91</accession>
<evidence type="ECO:0000313" key="4">
    <source>
        <dbReference type="Proteomes" id="UP000269351"/>
    </source>
</evidence>
<protein>
    <submittedName>
        <fullName evidence="3">SIR2 family protein</fullName>
    </submittedName>
</protein>
<dbReference type="EMBL" id="CP065031">
    <property type="protein sequence ID" value="QPK24597.1"/>
    <property type="molecule type" value="Genomic_DNA"/>
</dbReference>
<gene>
    <name evidence="3" type="ORF">F126LOC_001785</name>
    <name evidence="2" type="ORF">H4F48_11545</name>
</gene>
<dbReference type="SUPFAM" id="SSF52467">
    <property type="entry name" value="DHS-like NAD/FAD-binding domain"/>
    <property type="match status" value="1"/>
</dbReference>
<dbReference type="Pfam" id="PF13289">
    <property type="entry name" value="SIR2_2"/>
    <property type="match status" value="1"/>
</dbReference>
<proteinExistence type="predicted"/>
<evidence type="ECO:0000313" key="2">
    <source>
        <dbReference type="EMBL" id="MBN3106705.1"/>
    </source>
</evidence>
<organism evidence="3 4">
    <name type="scientific">Pectobacterium brasiliense</name>
    <dbReference type="NCBI Taxonomy" id="180957"/>
    <lineage>
        <taxon>Bacteria</taxon>
        <taxon>Pseudomonadati</taxon>
        <taxon>Pseudomonadota</taxon>
        <taxon>Gammaproteobacteria</taxon>
        <taxon>Enterobacterales</taxon>
        <taxon>Pectobacteriaceae</taxon>
        <taxon>Pectobacterium</taxon>
    </lineage>
</organism>
<evidence type="ECO:0000313" key="5">
    <source>
        <dbReference type="Proteomes" id="UP000762586"/>
    </source>
</evidence>
<keyword evidence="5" id="KW-1185">Reference proteome</keyword>
<sequence length="936" mass="108961">MIKLNQLSFSEYDLNEILKSSEANKLVLFIGAGFSKFSETDLVKIPTWGELINELKDELGLSGESDFLKIAQLYFLKYGQHSYVKKVKSSIKDLDPSPFHKKLFEFNPRYIITTNWDDLLEKTARDVGLAYDLVASDVDLAQSHLDKKIIKMHGDFRQNNFVFKEDDYLQYSQNFPLIENFVKGIFSTSTVIFLGYSFNDYDLKQIVSWITTISKATPRKFLLQKNYDDAQALYLRNHGISLLTPTKTDIDYHDLYSEFFNDFRVVKNQEELIKRTISSAEAEEEKIENAKMMSDADKLKLRREVQDLVKGKVRKFVDGKLKALTQYNILLPEQISRKLTNCIIEYKKSDVTLISDKSFATNDFDKHIRKINNIYLNDVLTKNSESAQKFSSILEKALISEVMYDSRLCKVSESSEMDEGLYKKLTFGYAKESAEILIINKNYAKLLDLLTSKVKHYINEKNYILATISMANFDNIYRICRVQINIGRGDFNKDDLMKIERMSPFDYKSKVIDFPRELQSDLQDLIKILEFNEIYKAYYRFDVESKKNLGFSNTRKNGGIVFSSDEFKMRARLYPYVYFILGNEILIEEYAEIRQLFEFNMLGSFEHYLLEDRFYVNVIDLFILMKYCETNKLKDFSIELVRDRKIISASLLDGRKLYNIKRYLLVTLSNMCNLMNLRNSNSIHTTSIDRWTNNLLIVLGLVKWNPIQLKKIINNLIPLLERRTHNMVVYESIVSLISVNAHLYHSFHPDILKIIDVVLEKILKEKFNGFDQQIILLGTMRNIFSLTENNNYKYDNINLLNLVLLKIKSFNEEMKKFITNNLLIDIKGIGSDAVKIAIDDFVRENILNLLLKTPKDIMDRLLLIVHGYPAPEGFSGVIEKFVSDNIPNNLTELDIITAGVESDLPALLKILIEDKGFVEFKVALDNFNQRMKTLKR</sequence>
<evidence type="ECO:0000256" key="1">
    <source>
        <dbReference type="SAM" id="Coils"/>
    </source>
</evidence>